<evidence type="ECO:0000256" key="3">
    <source>
        <dbReference type="ARBA" id="ARBA00012071"/>
    </source>
</evidence>
<keyword evidence="8 13" id="KW-0547">Nucleotide-binding</keyword>
<dbReference type="PANTHER" id="PTHR42724:SF1">
    <property type="entry name" value="TETRAACYLDISACCHARIDE 4'-KINASE, MITOCHONDRIAL-RELATED"/>
    <property type="match status" value="1"/>
</dbReference>
<evidence type="ECO:0000256" key="9">
    <source>
        <dbReference type="ARBA" id="ARBA00022777"/>
    </source>
</evidence>
<comment type="caution">
    <text evidence="14">The sequence shown here is derived from an EMBL/GenBank/DDBJ whole genome shotgun (WGS) entry which is preliminary data.</text>
</comment>
<comment type="pathway">
    <text evidence="2 13">Glycolipid biosynthesis; lipid IV(A) biosynthesis; lipid IV(A) from (3R)-3-hydroxytetradecanoyl-[acyl-carrier-protein] and UDP-N-acetyl-alpha-D-glucosamine: step 6/6.</text>
</comment>
<evidence type="ECO:0000256" key="7">
    <source>
        <dbReference type="ARBA" id="ARBA00022679"/>
    </source>
</evidence>
<dbReference type="GO" id="GO:0005524">
    <property type="term" value="F:ATP binding"/>
    <property type="evidence" value="ECO:0007669"/>
    <property type="project" value="UniProtKB-UniRule"/>
</dbReference>
<keyword evidence="5 13" id="KW-0444">Lipid biosynthesis</keyword>
<dbReference type="AlphaFoldDB" id="A0A9W6JKD1"/>
<dbReference type="GO" id="GO:0005886">
    <property type="term" value="C:plasma membrane"/>
    <property type="evidence" value="ECO:0007669"/>
    <property type="project" value="TreeGrafter"/>
</dbReference>
<sequence>MKRTPAFWTRDRSLPGWLLGPVGARVGAITAARMGREGERLAVPVLCVGNFTAGGAGKTPTAVWLAGALAAQGHAPYLVSRGYGGAVETPTLVDPDRHRAAEVGDEPLLLARAAPTIVARDRVAGARLAVASGADVIVLDDGLQNPALAKTATLAVVDGASGAGNGRCVPAGPLRAPLAEQMPYVDAALVIGAGARGERVADAARAAGKPVFRARLAPDAAVAARLKGAKAIGVAGLGRPEKLRDSLIDLGAEVAGFHPLADHALPSEEQARAIVAEAARLGARIVATEKDMVKWRHERPALFAASEALPVTLAPEDAAGLLAVMTEGLKSG</sequence>
<evidence type="ECO:0000313" key="14">
    <source>
        <dbReference type="EMBL" id="GLK77808.1"/>
    </source>
</evidence>
<dbReference type="InterPro" id="IPR003758">
    <property type="entry name" value="LpxK"/>
</dbReference>
<evidence type="ECO:0000256" key="11">
    <source>
        <dbReference type="ARBA" id="ARBA00023098"/>
    </source>
</evidence>
<gene>
    <name evidence="13 14" type="primary">lpxK</name>
    <name evidence="14" type="ORF">GCM10008171_30620</name>
</gene>
<keyword evidence="11 13" id="KW-0443">Lipid metabolism</keyword>
<dbReference type="EC" id="2.7.1.130" evidence="3 13"/>
<evidence type="ECO:0000256" key="13">
    <source>
        <dbReference type="HAMAP-Rule" id="MF_00409"/>
    </source>
</evidence>
<reference evidence="14" key="1">
    <citation type="journal article" date="2014" name="Int. J. Syst. Evol. Microbiol.">
        <title>Complete genome sequence of Corynebacterium casei LMG S-19264T (=DSM 44701T), isolated from a smear-ripened cheese.</title>
        <authorList>
            <consortium name="US DOE Joint Genome Institute (JGI-PGF)"/>
            <person name="Walter F."/>
            <person name="Albersmeier A."/>
            <person name="Kalinowski J."/>
            <person name="Ruckert C."/>
        </authorList>
    </citation>
    <scope>NUCLEOTIDE SEQUENCE</scope>
    <source>
        <strain evidence="14">VKM B-2555</strain>
    </source>
</reference>
<organism evidence="14 15">
    <name type="scientific">Methylopila jiangsuensis</name>
    <dbReference type="NCBI Taxonomy" id="586230"/>
    <lineage>
        <taxon>Bacteria</taxon>
        <taxon>Pseudomonadati</taxon>
        <taxon>Pseudomonadota</taxon>
        <taxon>Alphaproteobacteria</taxon>
        <taxon>Hyphomicrobiales</taxon>
        <taxon>Methylopilaceae</taxon>
        <taxon>Methylopila</taxon>
    </lineage>
</organism>
<dbReference type="Pfam" id="PF02606">
    <property type="entry name" value="LpxK"/>
    <property type="match status" value="1"/>
</dbReference>
<keyword evidence="7 13" id="KW-0808">Transferase</keyword>
<dbReference type="GO" id="GO:0009245">
    <property type="term" value="P:lipid A biosynthetic process"/>
    <property type="evidence" value="ECO:0007669"/>
    <property type="project" value="UniProtKB-UniRule"/>
</dbReference>
<dbReference type="HAMAP" id="MF_00409">
    <property type="entry name" value="LpxK"/>
    <property type="match status" value="1"/>
</dbReference>
<dbReference type="GO" id="GO:0009029">
    <property type="term" value="F:lipid-A 4'-kinase activity"/>
    <property type="evidence" value="ECO:0007669"/>
    <property type="project" value="UniProtKB-UniRule"/>
</dbReference>
<evidence type="ECO:0000256" key="5">
    <source>
        <dbReference type="ARBA" id="ARBA00022516"/>
    </source>
</evidence>
<dbReference type="GO" id="GO:0009244">
    <property type="term" value="P:lipopolysaccharide core region biosynthetic process"/>
    <property type="evidence" value="ECO:0007669"/>
    <property type="project" value="TreeGrafter"/>
</dbReference>
<dbReference type="InterPro" id="IPR027417">
    <property type="entry name" value="P-loop_NTPase"/>
</dbReference>
<dbReference type="SUPFAM" id="SSF52540">
    <property type="entry name" value="P-loop containing nucleoside triphosphate hydrolases"/>
    <property type="match status" value="1"/>
</dbReference>
<evidence type="ECO:0000256" key="4">
    <source>
        <dbReference type="ARBA" id="ARBA00016436"/>
    </source>
</evidence>
<proteinExistence type="inferred from homology"/>
<evidence type="ECO:0000256" key="1">
    <source>
        <dbReference type="ARBA" id="ARBA00002274"/>
    </source>
</evidence>
<evidence type="ECO:0000313" key="15">
    <source>
        <dbReference type="Proteomes" id="UP001143364"/>
    </source>
</evidence>
<comment type="function">
    <text evidence="1 13">Transfers the gamma-phosphate of ATP to the 4'-position of a tetraacyldisaccharide 1-phosphate intermediate (termed DS-1-P) to form tetraacyldisaccharide 1,4'-bis-phosphate (lipid IVA).</text>
</comment>
<evidence type="ECO:0000256" key="2">
    <source>
        <dbReference type="ARBA" id="ARBA00004870"/>
    </source>
</evidence>
<feature type="binding site" evidence="13">
    <location>
        <begin position="52"/>
        <end position="59"/>
    </location>
    <ligand>
        <name>ATP</name>
        <dbReference type="ChEBI" id="CHEBI:30616"/>
    </ligand>
</feature>
<accession>A0A9W6JKD1</accession>
<dbReference type="Proteomes" id="UP001143364">
    <property type="component" value="Unassembled WGS sequence"/>
</dbReference>
<protein>
    <recommendedName>
        <fullName evidence="4 13">Tetraacyldisaccharide 4'-kinase</fullName>
        <ecNumber evidence="3 13">2.7.1.130</ecNumber>
    </recommendedName>
    <alternativeName>
        <fullName evidence="12 13">Lipid A 4'-kinase</fullName>
    </alternativeName>
</protein>
<dbReference type="NCBIfam" id="TIGR00682">
    <property type="entry name" value="lpxK"/>
    <property type="match status" value="1"/>
</dbReference>
<dbReference type="PANTHER" id="PTHR42724">
    <property type="entry name" value="TETRAACYLDISACCHARIDE 4'-KINASE"/>
    <property type="match status" value="1"/>
</dbReference>
<comment type="similarity">
    <text evidence="13">Belongs to the LpxK family.</text>
</comment>
<keyword evidence="9 13" id="KW-0418">Kinase</keyword>
<reference evidence="14" key="2">
    <citation type="submission" date="2023-01" db="EMBL/GenBank/DDBJ databases">
        <authorList>
            <person name="Sun Q."/>
            <person name="Evtushenko L."/>
        </authorList>
    </citation>
    <scope>NUCLEOTIDE SEQUENCE</scope>
    <source>
        <strain evidence="14">VKM B-2555</strain>
    </source>
</reference>
<dbReference type="RefSeq" id="WP_271205645.1">
    <property type="nucleotide sequence ID" value="NZ_BSFK01000016.1"/>
</dbReference>
<keyword evidence="10 13" id="KW-0067">ATP-binding</keyword>
<evidence type="ECO:0000256" key="12">
    <source>
        <dbReference type="ARBA" id="ARBA00029757"/>
    </source>
</evidence>
<comment type="catalytic activity">
    <reaction evidence="13">
        <text>a lipid A disaccharide + ATP = a lipid IVA + ADP + H(+)</text>
        <dbReference type="Rhea" id="RHEA:67840"/>
        <dbReference type="ChEBI" id="CHEBI:15378"/>
        <dbReference type="ChEBI" id="CHEBI:30616"/>
        <dbReference type="ChEBI" id="CHEBI:176343"/>
        <dbReference type="ChEBI" id="CHEBI:176425"/>
        <dbReference type="ChEBI" id="CHEBI:456216"/>
        <dbReference type="EC" id="2.7.1.130"/>
    </reaction>
</comment>
<evidence type="ECO:0000256" key="10">
    <source>
        <dbReference type="ARBA" id="ARBA00022840"/>
    </source>
</evidence>
<keyword evidence="6 13" id="KW-0441">Lipid A biosynthesis</keyword>
<evidence type="ECO:0000256" key="8">
    <source>
        <dbReference type="ARBA" id="ARBA00022741"/>
    </source>
</evidence>
<name>A0A9W6JKD1_9HYPH</name>
<keyword evidence="15" id="KW-1185">Reference proteome</keyword>
<dbReference type="EMBL" id="BSFK01000016">
    <property type="protein sequence ID" value="GLK77808.1"/>
    <property type="molecule type" value="Genomic_DNA"/>
</dbReference>
<evidence type="ECO:0000256" key="6">
    <source>
        <dbReference type="ARBA" id="ARBA00022556"/>
    </source>
</evidence>